<evidence type="ECO:0000313" key="2">
    <source>
        <dbReference type="Proteomes" id="UP000299102"/>
    </source>
</evidence>
<sequence length="93" mass="10457">MQLLEYAFAGACLFFPSPFRRVPSDATTNKARNKPIGFRRKDACARKRDPKLAETLQIRHARAPPAPRAPSPAAEHTLDTSLTLFLNSFYINK</sequence>
<proteinExistence type="predicted"/>
<dbReference type="EMBL" id="BGZK01001613">
    <property type="protein sequence ID" value="GBP83302.1"/>
    <property type="molecule type" value="Genomic_DNA"/>
</dbReference>
<comment type="caution">
    <text evidence="1">The sequence shown here is derived from an EMBL/GenBank/DDBJ whole genome shotgun (WGS) entry which is preliminary data.</text>
</comment>
<keyword evidence="2" id="KW-1185">Reference proteome</keyword>
<dbReference type="AlphaFoldDB" id="A0A4C1Z7L2"/>
<organism evidence="1 2">
    <name type="scientific">Eumeta variegata</name>
    <name type="common">Bagworm moth</name>
    <name type="synonym">Eumeta japonica</name>
    <dbReference type="NCBI Taxonomy" id="151549"/>
    <lineage>
        <taxon>Eukaryota</taxon>
        <taxon>Metazoa</taxon>
        <taxon>Ecdysozoa</taxon>
        <taxon>Arthropoda</taxon>
        <taxon>Hexapoda</taxon>
        <taxon>Insecta</taxon>
        <taxon>Pterygota</taxon>
        <taxon>Neoptera</taxon>
        <taxon>Endopterygota</taxon>
        <taxon>Lepidoptera</taxon>
        <taxon>Glossata</taxon>
        <taxon>Ditrysia</taxon>
        <taxon>Tineoidea</taxon>
        <taxon>Psychidae</taxon>
        <taxon>Oiketicinae</taxon>
        <taxon>Eumeta</taxon>
    </lineage>
</organism>
<name>A0A4C1Z7L2_EUMVA</name>
<evidence type="ECO:0000313" key="1">
    <source>
        <dbReference type="EMBL" id="GBP83302.1"/>
    </source>
</evidence>
<dbReference type="Proteomes" id="UP000299102">
    <property type="component" value="Unassembled WGS sequence"/>
</dbReference>
<accession>A0A4C1Z7L2</accession>
<protein>
    <submittedName>
        <fullName evidence="1">Uncharacterized protein</fullName>
    </submittedName>
</protein>
<reference evidence="1 2" key="1">
    <citation type="journal article" date="2019" name="Commun. Biol.">
        <title>The bagworm genome reveals a unique fibroin gene that provides high tensile strength.</title>
        <authorList>
            <person name="Kono N."/>
            <person name="Nakamura H."/>
            <person name="Ohtoshi R."/>
            <person name="Tomita M."/>
            <person name="Numata K."/>
            <person name="Arakawa K."/>
        </authorList>
    </citation>
    <scope>NUCLEOTIDE SEQUENCE [LARGE SCALE GENOMIC DNA]</scope>
</reference>
<gene>
    <name evidence="1" type="ORF">EVAR_66038_1</name>
</gene>